<dbReference type="EMBL" id="KB469311">
    <property type="protein sequence ID" value="EPQ51383.1"/>
    <property type="molecule type" value="Genomic_DNA"/>
</dbReference>
<evidence type="ECO:0000313" key="1">
    <source>
        <dbReference type="EMBL" id="EPQ51383.1"/>
    </source>
</evidence>
<name>S7PV40_GLOTA</name>
<dbReference type="Proteomes" id="UP000030669">
    <property type="component" value="Unassembled WGS sequence"/>
</dbReference>
<dbReference type="KEGG" id="gtr:GLOTRDRAFT_133247"/>
<dbReference type="AlphaFoldDB" id="S7PV40"/>
<dbReference type="HOGENOM" id="CLU_1796666_0_0_1"/>
<reference evidence="1 2" key="1">
    <citation type="journal article" date="2012" name="Science">
        <title>The Paleozoic origin of enzymatic lignin decomposition reconstructed from 31 fungal genomes.</title>
        <authorList>
            <person name="Floudas D."/>
            <person name="Binder M."/>
            <person name="Riley R."/>
            <person name="Barry K."/>
            <person name="Blanchette R.A."/>
            <person name="Henrissat B."/>
            <person name="Martinez A.T."/>
            <person name="Otillar R."/>
            <person name="Spatafora J.W."/>
            <person name="Yadav J.S."/>
            <person name="Aerts A."/>
            <person name="Benoit I."/>
            <person name="Boyd A."/>
            <person name="Carlson A."/>
            <person name="Copeland A."/>
            <person name="Coutinho P.M."/>
            <person name="de Vries R.P."/>
            <person name="Ferreira P."/>
            <person name="Findley K."/>
            <person name="Foster B."/>
            <person name="Gaskell J."/>
            <person name="Glotzer D."/>
            <person name="Gorecki P."/>
            <person name="Heitman J."/>
            <person name="Hesse C."/>
            <person name="Hori C."/>
            <person name="Igarashi K."/>
            <person name="Jurgens J.A."/>
            <person name="Kallen N."/>
            <person name="Kersten P."/>
            <person name="Kohler A."/>
            <person name="Kuees U."/>
            <person name="Kumar T.K.A."/>
            <person name="Kuo A."/>
            <person name="LaButti K."/>
            <person name="Larrondo L.F."/>
            <person name="Lindquist E."/>
            <person name="Ling A."/>
            <person name="Lombard V."/>
            <person name="Lucas S."/>
            <person name="Lundell T."/>
            <person name="Martin R."/>
            <person name="McLaughlin D.J."/>
            <person name="Morgenstern I."/>
            <person name="Morin E."/>
            <person name="Murat C."/>
            <person name="Nagy L.G."/>
            <person name="Nolan M."/>
            <person name="Ohm R.A."/>
            <person name="Patyshakuliyeva A."/>
            <person name="Rokas A."/>
            <person name="Ruiz-Duenas F.J."/>
            <person name="Sabat G."/>
            <person name="Salamov A."/>
            <person name="Samejima M."/>
            <person name="Schmutz J."/>
            <person name="Slot J.C."/>
            <person name="St John F."/>
            <person name="Stenlid J."/>
            <person name="Sun H."/>
            <person name="Sun S."/>
            <person name="Syed K."/>
            <person name="Tsang A."/>
            <person name="Wiebenga A."/>
            <person name="Young D."/>
            <person name="Pisabarro A."/>
            <person name="Eastwood D.C."/>
            <person name="Martin F."/>
            <person name="Cullen D."/>
            <person name="Grigoriev I.V."/>
            <person name="Hibbett D.S."/>
        </authorList>
    </citation>
    <scope>NUCLEOTIDE SEQUENCE [LARGE SCALE GENOMIC DNA]</scope>
    <source>
        <strain evidence="1 2">ATCC 11539</strain>
    </source>
</reference>
<accession>S7PV40</accession>
<dbReference type="RefSeq" id="XP_007870345.1">
    <property type="nucleotide sequence ID" value="XM_007872154.1"/>
</dbReference>
<keyword evidence="2" id="KW-1185">Reference proteome</keyword>
<dbReference type="GeneID" id="19302691"/>
<protein>
    <submittedName>
        <fullName evidence="1">Uncharacterized protein</fullName>
    </submittedName>
</protein>
<gene>
    <name evidence="1" type="ORF">GLOTRDRAFT_133247</name>
</gene>
<sequence>MEVRVETSLRESPEFSGRKTVNVCEFVSRYAGIKTLRMVSDPRSSMYFHPGSGKFADSLDTLVVCPLRVHTRAESGPAVWQVSEELSVWRLDEALEIGLREEKQDQRPLRIVVECTLDKIEGWEEAEKACKDHGVSLSKDMRLD</sequence>
<organism evidence="1 2">
    <name type="scientific">Gloeophyllum trabeum (strain ATCC 11539 / FP-39264 / Madison 617)</name>
    <name type="common">Brown rot fungus</name>
    <dbReference type="NCBI Taxonomy" id="670483"/>
    <lineage>
        <taxon>Eukaryota</taxon>
        <taxon>Fungi</taxon>
        <taxon>Dikarya</taxon>
        <taxon>Basidiomycota</taxon>
        <taxon>Agaricomycotina</taxon>
        <taxon>Agaricomycetes</taxon>
        <taxon>Gloeophyllales</taxon>
        <taxon>Gloeophyllaceae</taxon>
        <taxon>Gloeophyllum</taxon>
    </lineage>
</organism>
<proteinExistence type="predicted"/>
<evidence type="ECO:0000313" key="2">
    <source>
        <dbReference type="Proteomes" id="UP000030669"/>
    </source>
</evidence>